<accession>A0AC61RRM0</accession>
<proteinExistence type="predicted"/>
<dbReference type="Proteomes" id="UP000304953">
    <property type="component" value="Unassembled WGS sequence"/>
</dbReference>
<keyword evidence="1" id="KW-0808">Transferase</keyword>
<sequence length="472" mass="54637">MRQLLEQMNLNQKLRYIILSVVIPLVVCIGISLGLLGAYSREYQEITRNIQIACEFDLEFKSNIDLEMYYFSVRSRNQTGLPMEEMDEAMRVINALTDNTRDKEGNESIQSVAAYCHTLEEKMKQMEETDSYDERQDQLEKNIYLLTRLVQEEMRRYIYYEGKYMSGLQEQMAKNVWIVIVVVAISVVILVGLLLYSAFRFSNRISRAVGNLCENVSLVGGGNFDIPLIEEQDYELQQLSQGITRMANQIGNLLEDVKREEQRQHMIQLQLLQEQVNPHFLYNTLDTIMWLVEAGKTQDAIFMLNRLSVFFRVALSTGKDIIRLKEEVAHTRSYMEIQQIRYRDIMDYEIILPEELEEIRLPKLTIQPLVENALYHGVKEKRGKSTIRIICTEEGEDVQIMVEDNGIGMKPERKEELEQALREGKRAGFGLAAVHERIKLYSGPGYGVKILSGYGKGTRIEVRLSKDIQPES</sequence>
<keyword evidence="1" id="KW-0418">Kinase</keyword>
<keyword evidence="2" id="KW-1185">Reference proteome</keyword>
<name>A0AC61RRM0_9FIRM</name>
<gene>
    <name evidence="1" type="ORF">E5329_22670</name>
</gene>
<evidence type="ECO:0000313" key="2">
    <source>
        <dbReference type="Proteomes" id="UP000304953"/>
    </source>
</evidence>
<evidence type="ECO:0000313" key="1">
    <source>
        <dbReference type="EMBL" id="TGY91138.1"/>
    </source>
</evidence>
<dbReference type="EMBL" id="SRYA01000069">
    <property type="protein sequence ID" value="TGY91138.1"/>
    <property type="molecule type" value="Genomic_DNA"/>
</dbReference>
<protein>
    <submittedName>
        <fullName evidence="1">Sensor histidine kinase</fullName>
    </submittedName>
</protein>
<comment type="caution">
    <text evidence="1">The sequence shown here is derived from an EMBL/GenBank/DDBJ whole genome shotgun (WGS) entry which is preliminary data.</text>
</comment>
<reference evidence="1" key="1">
    <citation type="submission" date="2019-04" db="EMBL/GenBank/DDBJ databases">
        <title>Microbes associate with the intestines of laboratory mice.</title>
        <authorList>
            <person name="Navarre W."/>
            <person name="Wong E."/>
            <person name="Huang K."/>
            <person name="Tropini C."/>
            <person name="Ng K."/>
            <person name="Yu B."/>
        </authorList>
    </citation>
    <scope>NUCLEOTIDE SEQUENCE</scope>
    <source>
        <strain evidence="1">NM01_1-7b</strain>
    </source>
</reference>
<organism evidence="1 2">
    <name type="scientific">Petralouisia muris</name>
    <dbReference type="NCBI Taxonomy" id="3032872"/>
    <lineage>
        <taxon>Bacteria</taxon>
        <taxon>Bacillati</taxon>
        <taxon>Bacillota</taxon>
        <taxon>Clostridia</taxon>
        <taxon>Lachnospirales</taxon>
        <taxon>Lachnospiraceae</taxon>
        <taxon>Petralouisia</taxon>
    </lineage>
</organism>